<comment type="similarity">
    <text evidence="2">Belongs to the ABC transporter superfamily. ABCC family. Conjugate transporter (TC 3.A.1.208) subfamily.</text>
</comment>
<accession>A0A8S3YWG0</accession>
<feature type="transmembrane region" description="Helical" evidence="9">
    <location>
        <begin position="227"/>
        <end position="248"/>
    </location>
</feature>
<dbReference type="PANTHER" id="PTHR24223">
    <property type="entry name" value="ATP-BINDING CASSETTE SUB-FAMILY C"/>
    <property type="match status" value="1"/>
</dbReference>
<feature type="non-terminal residue" evidence="11">
    <location>
        <position position="296"/>
    </location>
</feature>
<dbReference type="GO" id="GO:0140359">
    <property type="term" value="F:ABC-type transporter activity"/>
    <property type="evidence" value="ECO:0007669"/>
    <property type="project" value="InterPro"/>
</dbReference>
<protein>
    <recommendedName>
        <fullName evidence="10">ABC transmembrane type-1 domain-containing protein</fullName>
    </recommendedName>
</protein>
<dbReference type="Pfam" id="PF00664">
    <property type="entry name" value="ABC_membrane"/>
    <property type="match status" value="1"/>
</dbReference>
<dbReference type="Proteomes" id="UP000678393">
    <property type="component" value="Unassembled WGS sequence"/>
</dbReference>
<reference evidence="11" key="1">
    <citation type="submission" date="2021-04" db="EMBL/GenBank/DDBJ databases">
        <authorList>
            <consortium name="Molecular Ecology Group"/>
        </authorList>
    </citation>
    <scope>NUCLEOTIDE SEQUENCE</scope>
</reference>
<dbReference type="EMBL" id="CAJHNH020000726">
    <property type="protein sequence ID" value="CAG5119510.1"/>
    <property type="molecule type" value="Genomic_DNA"/>
</dbReference>
<evidence type="ECO:0000256" key="4">
    <source>
        <dbReference type="ARBA" id="ARBA00022692"/>
    </source>
</evidence>
<dbReference type="OrthoDB" id="6068694at2759"/>
<evidence type="ECO:0000259" key="10">
    <source>
        <dbReference type="PROSITE" id="PS50929"/>
    </source>
</evidence>
<evidence type="ECO:0000256" key="7">
    <source>
        <dbReference type="ARBA" id="ARBA00022989"/>
    </source>
</evidence>
<dbReference type="SUPFAM" id="SSF90123">
    <property type="entry name" value="ABC transporter transmembrane region"/>
    <property type="match status" value="1"/>
</dbReference>
<dbReference type="InterPro" id="IPR036640">
    <property type="entry name" value="ABC1_TM_sf"/>
</dbReference>
<sequence length="296" mass="34805">WTGRIFWKGYHHTLDEADVYDVLPKDSTVKLSSNLAREWEKELYMYKTGGRPRLTRALWRCYRLQILSFTFLIFMEECLRVVQAYLMGMFIKLFEVDDSHGDESFNNYSGTNNTIKINSQRQMITQPDVFIYIAFIILAYLVSIFLDHNFFHYGYRMRVATTSLIYRKVMRLCSSALRPSIMEMIMNLVTKEVDIFPVVVLPATYILIGPVQLGVTCYLLWDWLKLGPACIMSFALLFLLFPLQVFMGRLSRLLREKMDNLTNSRLRHLQLIVSGLEEMKTSNWSEFCERVIGRSR</sequence>
<evidence type="ECO:0000256" key="2">
    <source>
        <dbReference type="ARBA" id="ARBA00009726"/>
    </source>
</evidence>
<feature type="transmembrane region" description="Helical" evidence="9">
    <location>
        <begin position="195"/>
        <end position="221"/>
    </location>
</feature>
<comment type="subcellular location">
    <subcellularLocation>
        <location evidence="1">Membrane</location>
        <topology evidence="1">Multi-pass membrane protein</topology>
    </subcellularLocation>
</comment>
<dbReference type="InterPro" id="IPR011527">
    <property type="entry name" value="ABC1_TM_dom"/>
</dbReference>
<dbReference type="GO" id="GO:0005524">
    <property type="term" value="F:ATP binding"/>
    <property type="evidence" value="ECO:0007669"/>
    <property type="project" value="UniProtKB-KW"/>
</dbReference>
<keyword evidence="8 9" id="KW-0472">Membrane</keyword>
<keyword evidence="3" id="KW-0813">Transport</keyword>
<evidence type="ECO:0000256" key="8">
    <source>
        <dbReference type="ARBA" id="ARBA00023136"/>
    </source>
</evidence>
<evidence type="ECO:0000313" key="12">
    <source>
        <dbReference type="Proteomes" id="UP000678393"/>
    </source>
</evidence>
<evidence type="ECO:0000256" key="9">
    <source>
        <dbReference type="SAM" id="Phobius"/>
    </source>
</evidence>
<evidence type="ECO:0000256" key="5">
    <source>
        <dbReference type="ARBA" id="ARBA00022741"/>
    </source>
</evidence>
<dbReference type="AlphaFoldDB" id="A0A8S3YWG0"/>
<dbReference type="Gene3D" id="1.20.1560.10">
    <property type="entry name" value="ABC transporter type 1, transmembrane domain"/>
    <property type="match status" value="1"/>
</dbReference>
<feature type="domain" description="ABC transmembrane type-1" evidence="10">
    <location>
        <begin position="70"/>
        <end position="296"/>
    </location>
</feature>
<keyword evidence="7 9" id="KW-1133">Transmembrane helix</keyword>
<keyword evidence="12" id="KW-1185">Reference proteome</keyword>
<keyword evidence="5" id="KW-0547">Nucleotide-binding</keyword>
<feature type="non-terminal residue" evidence="11">
    <location>
        <position position="1"/>
    </location>
</feature>
<name>A0A8S3YWG0_9EUPU</name>
<dbReference type="GO" id="GO:0005886">
    <property type="term" value="C:plasma membrane"/>
    <property type="evidence" value="ECO:0007669"/>
    <property type="project" value="TreeGrafter"/>
</dbReference>
<dbReference type="PANTHER" id="PTHR24223:SF456">
    <property type="entry name" value="MULTIDRUG RESISTANCE-ASSOCIATED PROTEIN LETHAL(2)03659"/>
    <property type="match status" value="1"/>
</dbReference>
<organism evidence="11 12">
    <name type="scientific">Candidula unifasciata</name>
    <dbReference type="NCBI Taxonomy" id="100452"/>
    <lineage>
        <taxon>Eukaryota</taxon>
        <taxon>Metazoa</taxon>
        <taxon>Spiralia</taxon>
        <taxon>Lophotrochozoa</taxon>
        <taxon>Mollusca</taxon>
        <taxon>Gastropoda</taxon>
        <taxon>Heterobranchia</taxon>
        <taxon>Euthyneura</taxon>
        <taxon>Panpulmonata</taxon>
        <taxon>Eupulmonata</taxon>
        <taxon>Stylommatophora</taxon>
        <taxon>Helicina</taxon>
        <taxon>Helicoidea</taxon>
        <taxon>Geomitridae</taxon>
        <taxon>Candidula</taxon>
    </lineage>
</organism>
<keyword evidence="6" id="KW-0067">ATP-binding</keyword>
<evidence type="ECO:0000313" key="11">
    <source>
        <dbReference type="EMBL" id="CAG5119510.1"/>
    </source>
</evidence>
<comment type="caution">
    <text evidence="11">The sequence shown here is derived from an EMBL/GenBank/DDBJ whole genome shotgun (WGS) entry which is preliminary data.</text>
</comment>
<keyword evidence="4 9" id="KW-0812">Transmembrane</keyword>
<dbReference type="PROSITE" id="PS50929">
    <property type="entry name" value="ABC_TM1F"/>
    <property type="match status" value="1"/>
</dbReference>
<proteinExistence type="inferred from homology"/>
<gene>
    <name evidence="11" type="ORF">CUNI_LOCUS5068</name>
</gene>
<evidence type="ECO:0000256" key="1">
    <source>
        <dbReference type="ARBA" id="ARBA00004141"/>
    </source>
</evidence>
<evidence type="ECO:0000256" key="6">
    <source>
        <dbReference type="ARBA" id="ARBA00022840"/>
    </source>
</evidence>
<feature type="transmembrane region" description="Helical" evidence="9">
    <location>
        <begin position="129"/>
        <end position="148"/>
    </location>
</feature>
<dbReference type="InterPro" id="IPR050173">
    <property type="entry name" value="ABC_transporter_C-like"/>
</dbReference>
<evidence type="ECO:0000256" key="3">
    <source>
        <dbReference type="ARBA" id="ARBA00022448"/>
    </source>
</evidence>